<evidence type="ECO:0000256" key="2">
    <source>
        <dbReference type="PROSITE-ProRule" id="PRU00335"/>
    </source>
</evidence>
<dbReference type="InterPro" id="IPR001647">
    <property type="entry name" value="HTH_TetR"/>
</dbReference>
<dbReference type="Pfam" id="PF00440">
    <property type="entry name" value="TetR_N"/>
    <property type="match status" value="1"/>
</dbReference>
<feature type="domain" description="HTH tetR-type" evidence="3">
    <location>
        <begin position="10"/>
        <end position="70"/>
    </location>
</feature>
<comment type="caution">
    <text evidence="4">The sequence shown here is derived from an EMBL/GenBank/DDBJ whole genome shotgun (WGS) entry which is preliminary data.</text>
</comment>
<proteinExistence type="predicted"/>
<dbReference type="Gene3D" id="1.10.357.10">
    <property type="entry name" value="Tetracycline Repressor, domain 2"/>
    <property type="match status" value="1"/>
</dbReference>
<gene>
    <name evidence="4" type="ORF">ACFOD9_02810</name>
</gene>
<keyword evidence="1 2" id="KW-0238">DNA-binding</keyword>
<dbReference type="SUPFAM" id="SSF46689">
    <property type="entry name" value="Homeodomain-like"/>
    <property type="match status" value="1"/>
</dbReference>
<dbReference type="Proteomes" id="UP001595604">
    <property type="component" value="Unassembled WGS sequence"/>
</dbReference>
<keyword evidence="5" id="KW-1185">Reference proteome</keyword>
<evidence type="ECO:0000259" key="3">
    <source>
        <dbReference type="PROSITE" id="PS50977"/>
    </source>
</evidence>
<protein>
    <submittedName>
        <fullName evidence="4">TetR family transcriptional regulator</fullName>
    </submittedName>
</protein>
<evidence type="ECO:0000313" key="5">
    <source>
        <dbReference type="Proteomes" id="UP001595604"/>
    </source>
</evidence>
<dbReference type="RefSeq" id="WP_379508687.1">
    <property type="nucleotide sequence ID" value="NZ_JBHRTQ010000003.1"/>
</dbReference>
<feature type="DNA-binding region" description="H-T-H motif" evidence="2">
    <location>
        <begin position="33"/>
        <end position="52"/>
    </location>
</feature>
<dbReference type="InterPro" id="IPR009057">
    <property type="entry name" value="Homeodomain-like_sf"/>
</dbReference>
<dbReference type="PROSITE" id="PS50977">
    <property type="entry name" value="HTH_TETR_2"/>
    <property type="match status" value="1"/>
</dbReference>
<dbReference type="EMBL" id="JBHRTQ010000003">
    <property type="protein sequence ID" value="MFC3173177.1"/>
    <property type="molecule type" value="Genomic_DNA"/>
</dbReference>
<evidence type="ECO:0000256" key="1">
    <source>
        <dbReference type="ARBA" id="ARBA00023125"/>
    </source>
</evidence>
<evidence type="ECO:0000313" key="4">
    <source>
        <dbReference type="EMBL" id="MFC3173177.1"/>
    </source>
</evidence>
<name>A0ABV7IMJ3_9SPHN</name>
<reference evidence="5" key="1">
    <citation type="journal article" date="2019" name="Int. J. Syst. Evol. Microbiol.">
        <title>The Global Catalogue of Microorganisms (GCM) 10K type strain sequencing project: providing services to taxonomists for standard genome sequencing and annotation.</title>
        <authorList>
            <consortium name="The Broad Institute Genomics Platform"/>
            <consortium name="The Broad Institute Genome Sequencing Center for Infectious Disease"/>
            <person name="Wu L."/>
            <person name="Ma J."/>
        </authorList>
    </citation>
    <scope>NUCLEOTIDE SEQUENCE [LARGE SCALE GENOMIC DNA]</scope>
    <source>
        <strain evidence="5">KCTC 42984</strain>
    </source>
</reference>
<organism evidence="4 5">
    <name type="scientific">Novosphingobium bradum</name>
    <dbReference type="NCBI Taxonomy" id="1737444"/>
    <lineage>
        <taxon>Bacteria</taxon>
        <taxon>Pseudomonadati</taxon>
        <taxon>Pseudomonadota</taxon>
        <taxon>Alphaproteobacteria</taxon>
        <taxon>Sphingomonadales</taxon>
        <taxon>Sphingomonadaceae</taxon>
        <taxon>Novosphingobium</taxon>
    </lineage>
</organism>
<sequence length="200" mass="20432">MPSRRRLSHEESRSAALAAARDLLIDGGPQAVTLKAVASRVGRTHANLLHHFGSAGGLQRALVAEMGAGICDTIAAAVAARRAGEGSRRDVVDLVFDAFGSQGGGALASWMLVTGNRDALDPVVGAIHALVDRLHPEDGAAVRATVLTLVLLALGDALMGEPLSRSLGLPADAARGEAVRIVAEAMRAVDAAAGWEGAPD</sequence>
<accession>A0ABV7IMJ3</accession>